<evidence type="ECO:0000313" key="3">
    <source>
        <dbReference type="WBParaSite" id="ACRNAN_scaffold4791.g18503.t1"/>
    </source>
</evidence>
<evidence type="ECO:0000313" key="2">
    <source>
        <dbReference type="Proteomes" id="UP000887540"/>
    </source>
</evidence>
<evidence type="ECO:0000256" key="1">
    <source>
        <dbReference type="SAM" id="MobiDB-lite"/>
    </source>
</evidence>
<keyword evidence="2" id="KW-1185">Reference proteome</keyword>
<protein>
    <submittedName>
        <fullName evidence="3">Uncharacterized protein</fullName>
    </submittedName>
</protein>
<feature type="region of interest" description="Disordered" evidence="1">
    <location>
        <begin position="93"/>
        <end position="152"/>
    </location>
</feature>
<sequence length="152" mass="17234">MNKKFEHSKFILGEEINMETNVATINELDYELSRLLNQPTISKLSKIRKSTNVNSFKDTKRIESIKPQHNIPKGRLIALKTTIIRHYVPLNKTSDGGIRITQSKSSGPSCKNPPMSKKDVQSKQQNVLPESEASGNWRSNHIRKAAMKSSQF</sequence>
<feature type="compositionally biased region" description="Polar residues" evidence="1">
    <location>
        <begin position="122"/>
        <end position="139"/>
    </location>
</feature>
<accession>A0A914DZL0</accession>
<feature type="compositionally biased region" description="Polar residues" evidence="1">
    <location>
        <begin position="100"/>
        <end position="109"/>
    </location>
</feature>
<name>A0A914DZL0_9BILA</name>
<dbReference type="Proteomes" id="UP000887540">
    <property type="component" value="Unplaced"/>
</dbReference>
<reference evidence="3" key="1">
    <citation type="submission" date="2022-11" db="UniProtKB">
        <authorList>
            <consortium name="WormBaseParasite"/>
        </authorList>
    </citation>
    <scope>IDENTIFICATION</scope>
</reference>
<dbReference type="WBParaSite" id="ACRNAN_scaffold4791.g18503.t1">
    <property type="protein sequence ID" value="ACRNAN_scaffold4791.g18503.t1"/>
    <property type="gene ID" value="ACRNAN_scaffold4791.g18503"/>
</dbReference>
<dbReference type="AlphaFoldDB" id="A0A914DZL0"/>
<organism evidence="2 3">
    <name type="scientific">Acrobeloides nanus</name>
    <dbReference type="NCBI Taxonomy" id="290746"/>
    <lineage>
        <taxon>Eukaryota</taxon>
        <taxon>Metazoa</taxon>
        <taxon>Ecdysozoa</taxon>
        <taxon>Nematoda</taxon>
        <taxon>Chromadorea</taxon>
        <taxon>Rhabditida</taxon>
        <taxon>Tylenchina</taxon>
        <taxon>Cephalobomorpha</taxon>
        <taxon>Cephaloboidea</taxon>
        <taxon>Cephalobidae</taxon>
        <taxon>Acrobeloides</taxon>
    </lineage>
</organism>
<proteinExistence type="predicted"/>